<accession>A0A6N7VXL7</accession>
<dbReference type="EMBL" id="VULQ01000015">
    <property type="protein sequence ID" value="MSS78607.1"/>
    <property type="molecule type" value="Genomic_DNA"/>
</dbReference>
<sequence length="138" mass="16484">MGFLFNDNKEIEDKVFESFDDRENYLLTIKNDSNAKSFAKLLLSNIFNTFDSNRTFILYFSSKGIYEKEISSSIKGDFTLIPWHEVESFRIEKKDKQAFIYFNHIGKKMSYEAPFDGKLFKKNKDKFKILEDRNWNKI</sequence>
<protein>
    <submittedName>
        <fullName evidence="1">Histidine kinase</fullName>
    </submittedName>
</protein>
<keyword evidence="2" id="KW-1185">Reference proteome</keyword>
<evidence type="ECO:0000313" key="2">
    <source>
        <dbReference type="Proteomes" id="UP000441925"/>
    </source>
</evidence>
<organism evidence="1 2">
    <name type="scientific">Anaerococcus porci</name>
    <dbReference type="NCBI Taxonomy" id="2652269"/>
    <lineage>
        <taxon>Bacteria</taxon>
        <taxon>Bacillati</taxon>
        <taxon>Bacillota</taxon>
        <taxon>Tissierellia</taxon>
        <taxon>Tissierellales</taxon>
        <taxon>Peptoniphilaceae</taxon>
        <taxon>Anaerococcus</taxon>
    </lineage>
</organism>
<evidence type="ECO:0000313" key="1">
    <source>
        <dbReference type="EMBL" id="MSS78607.1"/>
    </source>
</evidence>
<dbReference type="Proteomes" id="UP000441925">
    <property type="component" value="Unassembled WGS sequence"/>
</dbReference>
<dbReference type="AlphaFoldDB" id="A0A6N7VXL7"/>
<comment type="caution">
    <text evidence="1">The sequence shown here is derived from an EMBL/GenBank/DDBJ whole genome shotgun (WGS) entry which is preliminary data.</text>
</comment>
<proteinExistence type="predicted"/>
<keyword evidence="1" id="KW-0808">Transferase</keyword>
<reference evidence="1 2" key="1">
    <citation type="submission" date="2019-08" db="EMBL/GenBank/DDBJ databases">
        <title>In-depth cultivation of the pig gut microbiome towards novel bacterial diversity and tailored functional studies.</title>
        <authorList>
            <person name="Wylensek D."/>
            <person name="Hitch T.C.A."/>
            <person name="Clavel T."/>
        </authorList>
    </citation>
    <scope>NUCLEOTIDE SEQUENCE [LARGE SCALE GENOMIC DNA]</scope>
    <source>
        <strain evidence="1 2">WCA-380-WT-2B</strain>
    </source>
</reference>
<gene>
    <name evidence="1" type="ORF">FYJ26_09465</name>
</gene>
<name>A0A6N7VXL7_9FIRM</name>
<dbReference type="RefSeq" id="WP_154541853.1">
    <property type="nucleotide sequence ID" value="NZ_JAXDSU010000006.1"/>
</dbReference>
<dbReference type="GO" id="GO:0016301">
    <property type="term" value="F:kinase activity"/>
    <property type="evidence" value="ECO:0007669"/>
    <property type="project" value="UniProtKB-KW"/>
</dbReference>
<keyword evidence="1" id="KW-0418">Kinase</keyword>